<dbReference type="Proteomes" id="UP000217276">
    <property type="component" value="Chromosome"/>
</dbReference>
<dbReference type="PROSITE" id="PS51668">
    <property type="entry name" value="TSAA_2"/>
    <property type="match status" value="1"/>
</dbReference>
<accession>A0A250F700</accession>
<dbReference type="InterPro" id="IPR023370">
    <property type="entry name" value="TrmO-like_N"/>
</dbReference>
<dbReference type="Pfam" id="PF01980">
    <property type="entry name" value="TrmO_N"/>
    <property type="match status" value="1"/>
</dbReference>
<dbReference type="InterPro" id="IPR040372">
    <property type="entry name" value="YaeB-like"/>
</dbReference>
<name>A0A250F700_9FLAO</name>
<dbReference type="AlphaFoldDB" id="A0A250F700"/>
<evidence type="ECO:0000256" key="1">
    <source>
        <dbReference type="ARBA" id="ARBA00022691"/>
    </source>
</evidence>
<dbReference type="NCBIfam" id="TIGR00104">
    <property type="entry name" value="tRNA_TsaA"/>
    <property type="match status" value="1"/>
</dbReference>
<keyword evidence="1" id="KW-0949">S-adenosyl-L-methionine</keyword>
<dbReference type="PROSITE" id="PS01318">
    <property type="entry name" value="TSAA_1"/>
    <property type="match status" value="1"/>
</dbReference>
<dbReference type="RefSeq" id="WP_095912865.1">
    <property type="nucleotide sequence ID" value="NZ_CP022384.1"/>
</dbReference>
<keyword evidence="4" id="KW-0489">Methyltransferase</keyword>
<dbReference type="Gene3D" id="2.40.30.70">
    <property type="entry name" value="YaeB-like"/>
    <property type="match status" value="1"/>
</dbReference>
<dbReference type="KEGG" id="clk:CGC53_00425"/>
<organism evidence="4 5">
    <name type="scientific">Capnocytophaga leadbetteri</name>
    <dbReference type="NCBI Taxonomy" id="327575"/>
    <lineage>
        <taxon>Bacteria</taxon>
        <taxon>Pseudomonadati</taxon>
        <taxon>Bacteroidota</taxon>
        <taxon>Flavobacteriia</taxon>
        <taxon>Flavobacteriales</taxon>
        <taxon>Flavobacteriaceae</taxon>
        <taxon>Capnocytophaga</taxon>
    </lineage>
</organism>
<evidence type="ECO:0000259" key="3">
    <source>
        <dbReference type="PROSITE" id="PS51668"/>
    </source>
</evidence>
<gene>
    <name evidence="4" type="primary">tsaA</name>
    <name evidence="4" type="ORF">CGC53_00425</name>
</gene>
<dbReference type="EMBL" id="CP022384">
    <property type="protein sequence ID" value="ATA80924.1"/>
    <property type="molecule type" value="Genomic_DNA"/>
</dbReference>
<evidence type="ECO:0000313" key="4">
    <source>
        <dbReference type="EMBL" id="ATA80924.1"/>
    </source>
</evidence>
<sequence>MNFSITPIGYLETPFETVNNMPIQPSVVASSEGKAILYHEFAAGLKDLDGFSHIILLFLLHKIEGYQLEVVPFMDNVPHGVFATRSPKRPNRIGMSIVRLERIEDNIIYFKGVDMLNESPLLDIKPYYSYFDNREDVRNGWLEGKVLPPERLKSDNRFNK</sequence>
<proteinExistence type="inferred from homology"/>
<keyword evidence="4" id="KW-0808">Transferase</keyword>
<dbReference type="GO" id="GO:0032259">
    <property type="term" value="P:methylation"/>
    <property type="evidence" value="ECO:0007669"/>
    <property type="project" value="UniProtKB-KW"/>
</dbReference>
<dbReference type="GO" id="GO:0008168">
    <property type="term" value="F:methyltransferase activity"/>
    <property type="evidence" value="ECO:0007669"/>
    <property type="project" value="UniProtKB-KW"/>
</dbReference>
<dbReference type="PANTHER" id="PTHR12818">
    <property type="entry name" value="TRNA (ADENINE(37)-N6)-METHYLTRANSFERASE"/>
    <property type="match status" value="1"/>
</dbReference>
<dbReference type="SUPFAM" id="SSF118196">
    <property type="entry name" value="YaeB-like"/>
    <property type="match status" value="1"/>
</dbReference>
<keyword evidence="5" id="KW-1185">Reference proteome</keyword>
<protein>
    <submittedName>
        <fullName evidence="4">tRNA (N6-threonylcarbamoyladenosine(37)-N6)-methyltransferase TrmO</fullName>
    </submittedName>
</protein>
<dbReference type="CDD" id="cd09281">
    <property type="entry name" value="UPF0066"/>
    <property type="match status" value="1"/>
</dbReference>
<reference evidence="5" key="1">
    <citation type="submission" date="2017-06" db="EMBL/GenBank/DDBJ databases">
        <title>Capnocytophaga spp. assemblies.</title>
        <authorList>
            <person name="Gulvik C.A."/>
        </authorList>
    </citation>
    <scope>NUCLEOTIDE SEQUENCE [LARGE SCALE GENOMIC DNA]</scope>
    <source>
        <strain evidence="5">H6253</strain>
    </source>
</reference>
<dbReference type="InterPro" id="IPR023368">
    <property type="entry name" value="UPF0066_cons_site"/>
</dbReference>
<dbReference type="InterPro" id="IPR036413">
    <property type="entry name" value="YaeB-like_sf"/>
</dbReference>
<evidence type="ECO:0000256" key="2">
    <source>
        <dbReference type="ARBA" id="ARBA00033753"/>
    </source>
</evidence>
<feature type="domain" description="TsaA-like" evidence="3">
    <location>
        <begin position="5"/>
        <end position="136"/>
    </location>
</feature>
<dbReference type="PANTHER" id="PTHR12818:SF0">
    <property type="entry name" value="TRNA (ADENINE(37)-N6)-METHYLTRANSFERASE"/>
    <property type="match status" value="1"/>
</dbReference>
<comment type="similarity">
    <text evidence="2">Belongs to the tRNA methyltransferase O family.</text>
</comment>
<dbReference type="InterPro" id="IPR036414">
    <property type="entry name" value="YaeB_N_sf"/>
</dbReference>
<evidence type="ECO:0000313" key="5">
    <source>
        <dbReference type="Proteomes" id="UP000217276"/>
    </source>
</evidence>